<dbReference type="Proteomes" id="UP000590740">
    <property type="component" value="Unassembled WGS sequence"/>
</dbReference>
<gene>
    <name evidence="1" type="ORF">HNQ65_003701</name>
</gene>
<accession>A0A7W7YDY0</accession>
<evidence type="ECO:0000313" key="1">
    <source>
        <dbReference type="EMBL" id="MBB5034110.1"/>
    </source>
</evidence>
<keyword evidence="2" id="KW-1185">Reference proteome</keyword>
<dbReference type="AlphaFoldDB" id="A0A7W7YDY0"/>
<name>A0A7W7YDY0_9BACT</name>
<organism evidence="1 2">
    <name type="scientific">Prosthecobacter vanneervenii</name>
    <dbReference type="NCBI Taxonomy" id="48466"/>
    <lineage>
        <taxon>Bacteria</taxon>
        <taxon>Pseudomonadati</taxon>
        <taxon>Verrucomicrobiota</taxon>
        <taxon>Verrucomicrobiia</taxon>
        <taxon>Verrucomicrobiales</taxon>
        <taxon>Verrucomicrobiaceae</taxon>
        <taxon>Prosthecobacter</taxon>
    </lineage>
</organism>
<comment type="caution">
    <text evidence="1">The sequence shown here is derived from an EMBL/GenBank/DDBJ whole genome shotgun (WGS) entry which is preliminary data.</text>
</comment>
<evidence type="ECO:0000313" key="2">
    <source>
        <dbReference type="Proteomes" id="UP000590740"/>
    </source>
</evidence>
<reference evidence="1 2" key="1">
    <citation type="submission" date="2020-08" db="EMBL/GenBank/DDBJ databases">
        <title>Genomic Encyclopedia of Type Strains, Phase IV (KMG-IV): sequencing the most valuable type-strain genomes for metagenomic binning, comparative biology and taxonomic classification.</title>
        <authorList>
            <person name="Goeker M."/>
        </authorList>
    </citation>
    <scope>NUCLEOTIDE SEQUENCE [LARGE SCALE GENOMIC DNA]</scope>
    <source>
        <strain evidence="1 2">DSM 12252</strain>
    </source>
</reference>
<dbReference type="EMBL" id="JACHIG010000008">
    <property type="protein sequence ID" value="MBB5034110.1"/>
    <property type="molecule type" value="Genomic_DNA"/>
</dbReference>
<proteinExistence type="predicted"/>
<protein>
    <submittedName>
        <fullName evidence="1">Uncharacterized protein</fullName>
    </submittedName>
</protein>
<sequence>MNAFVKMTGPHKGAATVNGRQRPAWRVAVISTQDRQPRTTVYHCLSYRRAVSLSCRMANDRKLHLHMEALPR</sequence>